<keyword evidence="2" id="KW-0812">Transmembrane</keyword>
<dbReference type="PANTHER" id="PTHR34351:SF1">
    <property type="entry name" value="SLR1927 PROTEIN"/>
    <property type="match status" value="1"/>
</dbReference>
<evidence type="ECO:0000313" key="3">
    <source>
        <dbReference type="EMBL" id="NSL54139.1"/>
    </source>
</evidence>
<dbReference type="PANTHER" id="PTHR34351">
    <property type="entry name" value="SLR1927 PROTEIN-RELATED"/>
    <property type="match status" value="1"/>
</dbReference>
<name>A0ABX2ICA3_9RHOO</name>
<accession>A0ABX2ICA3</accession>
<keyword evidence="2" id="KW-0472">Membrane</keyword>
<gene>
    <name evidence="3" type="ORF">HJ583_003805</name>
</gene>
<dbReference type="EMBL" id="JABCSC020000001">
    <property type="protein sequence ID" value="NSL54139.1"/>
    <property type="molecule type" value="Genomic_DNA"/>
</dbReference>
<feature type="region of interest" description="Disordered" evidence="1">
    <location>
        <begin position="187"/>
        <end position="227"/>
    </location>
</feature>
<dbReference type="RefSeq" id="WP_170020610.1">
    <property type="nucleotide sequence ID" value="NZ_JABCSC020000001.1"/>
</dbReference>
<dbReference type="Proteomes" id="UP000778523">
    <property type="component" value="Unassembled WGS sequence"/>
</dbReference>
<protein>
    <submittedName>
        <fullName evidence="3">DUF58 domain-containing protein</fullName>
    </submittedName>
</protein>
<evidence type="ECO:0000256" key="1">
    <source>
        <dbReference type="SAM" id="MobiDB-lite"/>
    </source>
</evidence>
<proteinExistence type="predicted"/>
<evidence type="ECO:0000313" key="4">
    <source>
        <dbReference type="Proteomes" id="UP000778523"/>
    </source>
</evidence>
<comment type="caution">
    <text evidence="3">The sequence shown here is derived from an EMBL/GenBank/DDBJ whole genome shotgun (WGS) entry which is preliminary data.</text>
</comment>
<keyword evidence="2" id="KW-1133">Transmembrane helix</keyword>
<keyword evidence="4" id="KW-1185">Reference proteome</keyword>
<reference evidence="3 4" key="1">
    <citation type="submission" date="2020-06" db="EMBL/GenBank/DDBJ databases">
        <title>Draft genome of Uliginosibacterium sp. IMCC34675.</title>
        <authorList>
            <person name="Song J."/>
        </authorList>
    </citation>
    <scope>NUCLEOTIDE SEQUENCE [LARGE SCALE GENOMIC DNA]</scope>
    <source>
        <strain evidence="3 4">IMCC34675</strain>
    </source>
</reference>
<organism evidence="3 4">
    <name type="scientific">Uliginosibacterium aquaticum</name>
    <dbReference type="NCBI Taxonomy" id="2731212"/>
    <lineage>
        <taxon>Bacteria</taxon>
        <taxon>Pseudomonadati</taxon>
        <taxon>Pseudomonadota</taxon>
        <taxon>Betaproteobacteria</taxon>
        <taxon>Rhodocyclales</taxon>
        <taxon>Zoogloeaceae</taxon>
        <taxon>Uliginosibacterium</taxon>
    </lineage>
</organism>
<feature type="transmembrane region" description="Helical" evidence="2">
    <location>
        <begin position="61"/>
        <end position="81"/>
    </location>
</feature>
<feature type="transmembrane region" description="Helical" evidence="2">
    <location>
        <begin position="32"/>
        <end position="55"/>
    </location>
</feature>
<feature type="compositionally biased region" description="Basic and acidic residues" evidence="1">
    <location>
        <begin position="203"/>
        <end position="213"/>
    </location>
</feature>
<sequence length="323" mass="35657">MSAATLRQRFRRWATRTRTPETQPIRLPQRRVYVLPTRAGLALLATLLAMLLASINYNLSLGYGLVFLLGSVFIVHILHSWRTLTGLQLSLSPSGEAFAGGMAQWRVELVNEASHERPAVRLRDSQGRELMLTDVPAGQHSEAFIALPCSQRGLLQPGQLSVESTQPLGWIRAWSYIEPDAPAVIYPSPDGERPLPEGWGDNGEGRSRERPGQDDFAGLRGFQPGDSPRQIAWKQLAQGRGLLTKQFASAGSPACVLDWNMLPATLPLEERLSQLARWVLQTRHSGARTTLLLPDSQTGPGEDAAHHQACLLRLALFGLERSR</sequence>
<evidence type="ECO:0000256" key="2">
    <source>
        <dbReference type="SAM" id="Phobius"/>
    </source>
</evidence>